<sequence length="255" mass="28754">MNELGFLLKKFISFFVEPLGLIITLLVVGIYYFYIKKENKAEKFLLSSPLLLLLFSYPPFANYLIKGLESQYPKYSYNEQVKYIHVLGNGHNADTAQPLSSRISDAGIKRDIEGIIIHKHMPETKIIFTGYEGQTNISNAQMNAALAQELNVSRSSLLINPLPKDTKEEALFTKTVVGDAPFILVTSATHMPRAMMLFKSLGMHPIAAPTAYYTTEFQGWLRAPTARAFYLSTIAIHEYVGIVWEQLKAALHKVF</sequence>
<dbReference type="GO" id="GO:0005886">
    <property type="term" value="C:plasma membrane"/>
    <property type="evidence" value="ECO:0007669"/>
    <property type="project" value="TreeGrafter"/>
</dbReference>
<dbReference type="PANTHER" id="PTHR30336:SF4">
    <property type="entry name" value="ENVELOPE BIOGENESIS FACTOR ELYC"/>
    <property type="match status" value="1"/>
</dbReference>
<name>A0A1W1CTS3_9ZZZZ</name>
<evidence type="ECO:0000259" key="2">
    <source>
        <dbReference type="Pfam" id="PF02698"/>
    </source>
</evidence>
<dbReference type="Gene3D" id="3.40.50.620">
    <property type="entry name" value="HUPs"/>
    <property type="match status" value="1"/>
</dbReference>
<evidence type="ECO:0000256" key="1">
    <source>
        <dbReference type="SAM" id="Phobius"/>
    </source>
</evidence>
<protein>
    <submittedName>
        <fullName evidence="3">Membrane Protein Functionally coupled to the MukBEF Chromosome Partitioning Mechanism</fullName>
    </submittedName>
</protein>
<evidence type="ECO:0000313" key="3">
    <source>
        <dbReference type="EMBL" id="SFV69226.1"/>
    </source>
</evidence>
<feature type="transmembrane region" description="Helical" evidence="1">
    <location>
        <begin position="12"/>
        <end position="34"/>
    </location>
</feature>
<dbReference type="Pfam" id="PF02698">
    <property type="entry name" value="DUF218"/>
    <property type="match status" value="1"/>
</dbReference>
<dbReference type="AlphaFoldDB" id="A0A1W1CTS3"/>
<dbReference type="InterPro" id="IPR051599">
    <property type="entry name" value="Cell_Envelope_Assoc"/>
</dbReference>
<proteinExistence type="predicted"/>
<dbReference type="EMBL" id="FPHK01000130">
    <property type="protein sequence ID" value="SFV69226.1"/>
    <property type="molecule type" value="Genomic_DNA"/>
</dbReference>
<keyword evidence="1" id="KW-0472">Membrane</keyword>
<dbReference type="InterPro" id="IPR014729">
    <property type="entry name" value="Rossmann-like_a/b/a_fold"/>
</dbReference>
<dbReference type="PANTHER" id="PTHR30336">
    <property type="entry name" value="INNER MEMBRANE PROTEIN, PROBABLE PERMEASE"/>
    <property type="match status" value="1"/>
</dbReference>
<dbReference type="CDD" id="cd06259">
    <property type="entry name" value="YdcF-like"/>
    <property type="match status" value="1"/>
</dbReference>
<gene>
    <name evidence="3" type="ORF">MNB_SM-6-74</name>
</gene>
<accession>A0A1W1CTS3</accession>
<dbReference type="GO" id="GO:0000270">
    <property type="term" value="P:peptidoglycan metabolic process"/>
    <property type="evidence" value="ECO:0007669"/>
    <property type="project" value="TreeGrafter"/>
</dbReference>
<keyword evidence="1" id="KW-1133">Transmembrane helix</keyword>
<reference evidence="3" key="1">
    <citation type="submission" date="2016-10" db="EMBL/GenBank/DDBJ databases">
        <authorList>
            <person name="de Groot N.N."/>
        </authorList>
    </citation>
    <scope>NUCLEOTIDE SEQUENCE</scope>
</reference>
<dbReference type="InterPro" id="IPR003848">
    <property type="entry name" value="DUF218"/>
</dbReference>
<feature type="domain" description="DUF218" evidence="2">
    <location>
        <begin position="83"/>
        <end position="241"/>
    </location>
</feature>
<organism evidence="3">
    <name type="scientific">hydrothermal vent metagenome</name>
    <dbReference type="NCBI Taxonomy" id="652676"/>
    <lineage>
        <taxon>unclassified sequences</taxon>
        <taxon>metagenomes</taxon>
        <taxon>ecological metagenomes</taxon>
    </lineage>
</organism>
<dbReference type="GO" id="GO:0043164">
    <property type="term" value="P:Gram-negative-bacterium-type cell wall biogenesis"/>
    <property type="evidence" value="ECO:0007669"/>
    <property type="project" value="TreeGrafter"/>
</dbReference>
<keyword evidence="1" id="KW-0812">Transmembrane</keyword>